<evidence type="ECO:0008006" key="4">
    <source>
        <dbReference type="Google" id="ProtNLM"/>
    </source>
</evidence>
<dbReference type="AlphaFoldDB" id="A0A553H254"/>
<proteinExistence type="predicted"/>
<feature type="signal peptide" evidence="1">
    <location>
        <begin position="1"/>
        <end position="16"/>
    </location>
</feature>
<evidence type="ECO:0000313" key="3">
    <source>
        <dbReference type="Proteomes" id="UP000315235"/>
    </source>
</evidence>
<sequence length="223" mass="24387">MRAPFIPLVLALPLFAGCQLLGDATPPASTDTGVRLQGTLARQDDGWVFTPCQERRRFLVREGSETALDQDAEPLARAEASLYADLRGVLAASKQDGLDGELQLSRVYRVQKPAGGCDDPNFPRLLLHAGGSEPDWSVNAGKQGLILERPGQPAQALPYMEEQLPEGRFNLSSEANGEHVELWVAPNRCVDRRDGSVNYLETELRVNGERLRGCGYFGGARDQ</sequence>
<dbReference type="Proteomes" id="UP000315235">
    <property type="component" value="Unassembled WGS sequence"/>
</dbReference>
<name>A0A553H254_9PSED</name>
<dbReference type="RefSeq" id="WP_143487205.1">
    <property type="nucleotide sequence ID" value="NZ_VJOY01000003.1"/>
</dbReference>
<feature type="chain" id="PRO_5022166595" description="Lipoprotein" evidence="1">
    <location>
        <begin position="17"/>
        <end position="223"/>
    </location>
</feature>
<keyword evidence="3" id="KW-1185">Reference proteome</keyword>
<evidence type="ECO:0000256" key="1">
    <source>
        <dbReference type="SAM" id="SignalP"/>
    </source>
</evidence>
<keyword evidence="1" id="KW-0732">Signal</keyword>
<accession>A0A553H254</accession>
<dbReference type="OrthoDB" id="8776561at2"/>
<dbReference type="EMBL" id="VJOY01000003">
    <property type="protein sequence ID" value="TRX75813.1"/>
    <property type="molecule type" value="Genomic_DNA"/>
</dbReference>
<protein>
    <recommendedName>
        <fullName evidence="4">Lipoprotein</fullName>
    </recommendedName>
</protein>
<reference evidence="2 3" key="1">
    <citation type="submission" date="2019-07" db="EMBL/GenBank/DDBJ databases">
        <title>Pseudomonas mangiferae sp. nov., isolated from bark of mango tree in Thailand.</title>
        <authorList>
            <person name="Srisuk N."/>
            <person name="Anurat P."/>
        </authorList>
    </citation>
    <scope>NUCLEOTIDE SEQUENCE [LARGE SCALE GENOMIC DNA]</scope>
    <source>
        <strain evidence="2 3">DMKU_BBB3-04</strain>
    </source>
</reference>
<gene>
    <name evidence="2" type="ORF">FM069_05090</name>
</gene>
<dbReference type="PROSITE" id="PS51257">
    <property type="entry name" value="PROKAR_LIPOPROTEIN"/>
    <property type="match status" value="1"/>
</dbReference>
<organism evidence="2 3">
    <name type="scientific">Pseudomonas mangiferae</name>
    <dbReference type="NCBI Taxonomy" id="2593654"/>
    <lineage>
        <taxon>Bacteria</taxon>
        <taxon>Pseudomonadati</taxon>
        <taxon>Pseudomonadota</taxon>
        <taxon>Gammaproteobacteria</taxon>
        <taxon>Pseudomonadales</taxon>
        <taxon>Pseudomonadaceae</taxon>
        <taxon>Pseudomonas</taxon>
    </lineage>
</organism>
<comment type="caution">
    <text evidence="2">The sequence shown here is derived from an EMBL/GenBank/DDBJ whole genome shotgun (WGS) entry which is preliminary data.</text>
</comment>
<evidence type="ECO:0000313" key="2">
    <source>
        <dbReference type="EMBL" id="TRX75813.1"/>
    </source>
</evidence>